<dbReference type="CDD" id="cd01392">
    <property type="entry name" value="HTH_LacI"/>
    <property type="match status" value="1"/>
</dbReference>
<dbReference type="InterPro" id="IPR046335">
    <property type="entry name" value="LacI/GalR-like_sensor"/>
</dbReference>
<dbReference type="SMART" id="SM00354">
    <property type="entry name" value="HTH_LACI"/>
    <property type="match status" value="1"/>
</dbReference>
<keyword evidence="6" id="KW-1185">Reference proteome</keyword>
<keyword evidence="2 5" id="KW-0238">DNA-binding</keyword>
<dbReference type="Pfam" id="PF00356">
    <property type="entry name" value="LacI"/>
    <property type="match status" value="1"/>
</dbReference>
<dbReference type="EMBL" id="BAAAZP010000007">
    <property type="protein sequence ID" value="GAA3644883.1"/>
    <property type="molecule type" value="Genomic_DNA"/>
</dbReference>
<dbReference type="PROSITE" id="PS50932">
    <property type="entry name" value="HTH_LACI_2"/>
    <property type="match status" value="1"/>
</dbReference>
<proteinExistence type="predicted"/>
<dbReference type="Proteomes" id="UP001500902">
    <property type="component" value="Unassembled WGS sequence"/>
</dbReference>
<dbReference type="PANTHER" id="PTHR30146:SF109">
    <property type="entry name" value="HTH-TYPE TRANSCRIPTIONAL REGULATOR GALS"/>
    <property type="match status" value="1"/>
</dbReference>
<evidence type="ECO:0000313" key="5">
    <source>
        <dbReference type="EMBL" id="GAA3644883.1"/>
    </source>
</evidence>
<dbReference type="GO" id="GO:0003677">
    <property type="term" value="F:DNA binding"/>
    <property type="evidence" value="ECO:0007669"/>
    <property type="project" value="UniProtKB-KW"/>
</dbReference>
<evidence type="ECO:0000256" key="1">
    <source>
        <dbReference type="ARBA" id="ARBA00023015"/>
    </source>
</evidence>
<dbReference type="Gene3D" id="1.10.260.40">
    <property type="entry name" value="lambda repressor-like DNA-binding domains"/>
    <property type="match status" value="1"/>
</dbReference>
<dbReference type="InterPro" id="IPR000843">
    <property type="entry name" value="HTH_LacI"/>
</dbReference>
<dbReference type="Pfam" id="PF13377">
    <property type="entry name" value="Peripla_BP_3"/>
    <property type="match status" value="1"/>
</dbReference>
<evidence type="ECO:0000256" key="3">
    <source>
        <dbReference type="ARBA" id="ARBA00023163"/>
    </source>
</evidence>
<dbReference type="InterPro" id="IPR010982">
    <property type="entry name" value="Lambda_DNA-bd_dom_sf"/>
</dbReference>
<dbReference type="PANTHER" id="PTHR30146">
    <property type="entry name" value="LACI-RELATED TRANSCRIPTIONAL REPRESSOR"/>
    <property type="match status" value="1"/>
</dbReference>
<evidence type="ECO:0000313" key="6">
    <source>
        <dbReference type="Proteomes" id="UP001500902"/>
    </source>
</evidence>
<dbReference type="SUPFAM" id="SSF53822">
    <property type="entry name" value="Periplasmic binding protein-like I"/>
    <property type="match status" value="1"/>
</dbReference>
<sequence length="347" mass="37683">MIVFGTVTVPSVSTNSKPRVTIDHVARAVGVSRQTVSRAINNKSEIDPGTRQRILDAARAMGYRPSRFARGLVRQHLITVGLVIADVLNPFFPEVTAGVLEAAEHRGWQVVVYTTNSDHRKELEVVDLLIEQVDVGVAFLLHQDAIVKAAGAGLPFILLDKGDRAPEVPGVRIDFESGVRQGLEHLLDRGHRRIAMIDDVTYLSVVGPDPRREVYLKVMAERGLPVDAGWIQPAHNSVEGGAEAMGRLLAARPDVTAVFAYNDVIAIGAQRRAAELGLRIPRDCAFLGFDGLTVGELVEPPLTTLHIDKRRLGEIAVEQAALLLGGPEERVAEDAVIRPELVVRGST</sequence>
<feature type="domain" description="HTH lacI-type" evidence="4">
    <location>
        <begin position="20"/>
        <end position="74"/>
    </location>
</feature>
<name>A0ABP7B105_9ACTN</name>
<dbReference type="Gene3D" id="3.40.50.2300">
    <property type="match status" value="2"/>
</dbReference>
<evidence type="ECO:0000259" key="4">
    <source>
        <dbReference type="PROSITE" id="PS50932"/>
    </source>
</evidence>
<dbReference type="SUPFAM" id="SSF47413">
    <property type="entry name" value="lambda repressor-like DNA-binding domains"/>
    <property type="match status" value="1"/>
</dbReference>
<gene>
    <name evidence="5" type="ORF">GCM10022224_004280</name>
</gene>
<comment type="caution">
    <text evidence="5">The sequence shown here is derived from an EMBL/GenBank/DDBJ whole genome shotgun (WGS) entry which is preliminary data.</text>
</comment>
<keyword evidence="1" id="KW-0805">Transcription regulation</keyword>
<dbReference type="CDD" id="cd06267">
    <property type="entry name" value="PBP1_LacI_sugar_binding-like"/>
    <property type="match status" value="1"/>
</dbReference>
<evidence type="ECO:0000256" key="2">
    <source>
        <dbReference type="ARBA" id="ARBA00023125"/>
    </source>
</evidence>
<accession>A0ABP7B105</accession>
<dbReference type="InterPro" id="IPR028082">
    <property type="entry name" value="Peripla_BP_I"/>
</dbReference>
<reference evidence="6" key="1">
    <citation type="journal article" date="2019" name="Int. J. Syst. Evol. Microbiol.">
        <title>The Global Catalogue of Microorganisms (GCM) 10K type strain sequencing project: providing services to taxonomists for standard genome sequencing and annotation.</title>
        <authorList>
            <consortium name="The Broad Institute Genomics Platform"/>
            <consortium name="The Broad Institute Genome Sequencing Center for Infectious Disease"/>
            <person name="Wu L."/>
            <person name="Ma J."/>
        </authorList>
    </citation>
    <scope>NUCLEOTIDE SEQUENCE [LARGE SCALE GENOMIC DNA]</scope>
    <source>
        <strain evidence="6">JCM 16904</strain>
    </source>
</reference>
<protein>
    <submittedName>
        <fullName evidence="5">LacI family DNA-binding transcriptional regulator</fullName>
    </submittedName>
</protein>
<organism evidence="5 6">
    <name type="scientific">Nonomuraea antimicrobica</name>
    <dbReference type="NCBI Taxonomy" id="561173"/>
    <lineage>
        <taxon>Bacteria</taxon>
        <taxon>Bacillati</taxon>
        <taxon>Actinomycetota</taxon>
        <taxon>Actinomycetes</taxon>
        <taxon>Streptosporangiales</taxon>
        <taxon>Streptosporangiaceae</taxon>
        <taxon>Nonomuraea</taxon>
    </lineage>
</organism>
<keyword evidence="3" id="KW-0804">Transcription</keyword>